<accession>A0ABW8T9C9</accession>
<reference evidence="3 4" key="1">
    <citation type="submission" date="2024-11" db="EMBL/GenBank/DDBJ databases">
        <authorList>
            <person name="Heng Y.C."/>
            <person name="Lim A.C.H."/>
            <person name="Lee J.K.Y."/>
            <person name="Kittelmann S."/>
        </authorList>
    </citation>
    <scope>NUCLEOTIDE SEQUENCE [LARGE SCALE GENOMIC DNA]</scope>
    <source>
        <strain evidence="3 4">WILCCON 0114</strain>
    </source>
</reference>
<evidence type="ECO:0000256" key="2">
    <source>
        <dbReference type="SAM" id="Phobius"/>
    </source>
</evidence>
<feature type="compositionally biased region" description="Polar residues" evidence="1">
    <location>
        <begin position="263"/>
        <end position="275"/>
    </location>
</feature>
<dbReference type="EMBL" id="JBJIAA010000001">
    <property type="protein sequence ID" value="MFL0249114.1"/>
    <property type="molecule type" value="Genomic_DNA"/>
</dbReference>
<evidence type="ECO:0000313" key="4">
    <source>
        <dbReference type="Proteomes" id="UP001623592"/>
    </source>
</evidence>
<feature type="transmembrane region" description="Helical" evidence="2">
    <location>
        <begin position="9"/>
        <end position="29"/>
    </location>
</feature>
<name>A0ABW8T9C9_9CLOT</name>
<comment type="caution">
    <text evidence="3">The sequence shown here is derived from an EMBL/GenBank/DDBJ whole genome shotgun (WGS) entry which is preliminary data.</text>
</comment>
<keyword evidence="2" id="KW-0812">Transmembrane</keyword>
<gene>
    <name evidence="3" type="ORF">ACJDT4_01655</name>
</gene>
<keyword evidence="4" id="KW-1185">Reference proteome</keyword>
<organism evidence="3 4">
    <name type="scientific">Clostridium neuense</name>
    <dbReference type="NCBI Taxonomy" id="1728934"/>
    <lineage>
        <taxon>Bacteria</taxon>
        <taxon>Bacillati</taxon>
        <taxon>Bacillota</taxon>
        <taxon>Clostridia</taxon>
        <taxon>Eubacteriales</taxon>
        <taxon>Clostridiaceae</taxon>
        <taxon>Clostridium</taxon>
    </lineage>
</organism>
<keyword evidence="2" id="KW-0472">Membrane</keyword>
<dbReference type="RefSeq" id="WP_406785788.1">
    <property type="nucleotide sequence ID" value="NZ_JBJIAA010000001.1"/>
</dbReference>
<feature type="region of interest" description="Disordered" evidence="1">
    <location>
        <begin position="255"/>
        <end position="279"/>
    </location>
</feature>
<sequence>MARKKKRKLPIFLAIIILIILLFGIMLKWNSGYTQSVSGSTNAYNKLKDAVIAGGTVSLSSDDINSVISNSFEAQTHKGVTIKNIYVNMSQNKLDIKIPTAYKGQNFLVSSTGKVALKEGCIVYLPDSFKLGAIPLPKNFILNKLKAMYSSKFTIEDDGIYINKSALPVTINSIEIKDNNLNIGVEKLKLNLSNSKAAEVRDELLNTVKNLNASDKTKVEEAIKYIENNPNALNNIKTKLSGVSNSEIKKIVQDIDNGKPSDGGNSSIVTPSQGTKKIDTKTATELSEELGEAAGKVKDSASKAVINAMQAQAASGTINSSLILPQVKALNQTQRDEVQDALKTSIKPMYFAQVSSMLK</sequence>
<protein>
    <recommendedName>
        <fullName evidence="5">DUF2140 domain-containing protein</fullName>
    </recommendedName>
</protein>
<evidence type="ECO:0000313" key="3">
    <source>
        <dbReference type="EMBL" id="MFL0249114.1"/>
    </source>
</evidence>
<evidence type="ECO:0000256" key="1">
    <source>
        <dbReference type="SAM" id="MobiDB-lite"/>
    </source>
</evidence>
<keyword evidence="2" id="KW-1133">Transmembrane helix</keyword>
<dbReference type="Proteomes" id="UP001623592">
    <property type="component" value="Unassembled WGS sequence"/>
</dbReference>
<proteinExistence type="predicted"/>
<evidence type="ECO:0008006" key="5">
    <source>
        <dbReference type="Google" id="ProtNLM"/>
    </source>
</evidence>